<dbReference type="InterPro" id="IPR036997">
    <property type="entry name" value="PA28_C_sf"/>
</dbReference>
<keyword evidence="19" id="KW-0106">Calcium</keyword>
<dbReference type="PROSITE" id="PS50294">
    <property type="entry name" value="WD_REPEATS_REGION"/>
    <property type="match status" value="2"/>
</dbReference>
<dbReference type="FunFam" id="3.40.449.10:FF:000003">
    <property type="entry name" value="Phosphoenolpyruvate carboxykinase, cytosolic [GTP]"/>
    <property type="match status" value="1"/>
</dbReference>
<dbReference type="InterPro" id="IPR003186">
    <property type="entry name" value="PA28_C"/>
</dbReference>
<dbReference type="NCBIfam" id="NF003253">
    <property type="entry name" value="PRK04210.1"/>
    <property type="match status" value="1"/>
</dbReference>
<dbReference type="PANTHER" id="PTHR11561:SF11">
    <property type="entry name" value="PHOSPHOENOLPYRUVATE CARBOXYKINASE [GTP], MITOCHONDRIAL"/>
    <property type="match status" value="1"/>
</dbReference>
<dbReference type="CDD" id="cd04048">
    <property type="entry name" value="C2A_Copine"/>
    <property type="match status" value="1"/>
</dbReference>
<reference evidence="36" key="1">
    <citation type="journal article" date="2013" name="Nat. Genet.">
        <title>The draft genomes of soft-shell turtle and green sea turtle yield insights into the development and evolution of the turtle-specific body plan.</title>
        <authorList>
            <person name="Wang Z."/>
            <person name="Pascual-Anaya J."/>
            <person name="Zadissa A."/>
            <person name="Li W."/>
            <person name="Niimura Y."/>
            <person name="Huang Z."/>
            <person name="Li C."/>
            <person name="White S."/>
            <person name="Xiong Z."/>
            <person name="Fang D."/>
            <person name="Wang B."/>
            <person name="Ming Y."/>
            <person name="Chen Y."/>
            <person name="Zheng Y."/>
            <person name="Kuraku S."/>
            <person name="Pignatelli M."/>
            <person name="Herrero J."/>
            <person name="Beal K."/>
            <person name="Nozawa M."/>
            <person name="Li Q."/>
            <person name="Wang J."/>
            <person name="Zhang H."/>
            <person name="Yu L."/>
            <person name="Shigenobu S."/>
            <person name="Wang J."/>
            <person name="Liu J."/>
            <person name="Flicek P."/>
            <person name="Searle S."/>
            <person name="Wang J."/>
            <person name="Kuratani S."/>
            <person name="Yin Y."/>
            <person name="Aken B."/>
            <person name="Zhang G."/>
            <person name="Irie N."/>
        </authorList>
    </citation>
    <scope>NUCLEOTIDE SEQUENCE [LARGE SCALE GENOMIC DNA]</scope>
</reference>
<proteinExistence type="inferred from homology"/>
<evidence type="ECO:0000256" key="6">
    <source>
        <dbReference type="ARBA" id="ARBA00004742"/>
    </source>
</evidence>
<keyword evidence="18" id="KW-0210">Decarboxylase</keyword>
<dbReference type="GO" id="GO:0005634">
    <property type="term" value="C:nucleus"/>
    <property type="evidence" value="ECO:0007669"/>
    <property type="project" value="UniProtKB-SubCell"/>
</dbReference>
<dbReference type="GO" id="GO:0019563">
    <property type="term" value="P:glycerol catabolic process"/>
    <property type="evidence" value="ECO:0007669"/>
    <property type="project" value="UniProtKB-ARBA"/>
</dbReference>
<dbReference type="EMBL" id="KB549018">
    <property type="protein sequence ID" value="EMP30579.1"/>
    <property type="molecule type" value="Genomic_DNA"/>
</dbReference>
<dbReference type="Gene3D" id="3.90.228.20">
    <property type="match status" value="2"/>
</dbReference>
<dbReference type="GO" id="GO:0006089">
    <property type="term" value="P:lactate metabolic process"/>
    <property type="evidence" value="ECO:0007669"/>
    <property type="project" value="UniProtKB-ARBA"/>
</dbReference>
<comment type="similarity">
    <text evidence="9">Belongs to the copine family.</text>
</comment>
<dbReference type="GO" id="GO:0071277">
    <property type="term" value="P:cellular response to calcium ion"/>
    <property type="evidence" value="ECO:0007669"/>
    <property type="project" value="UniProtKB-ARBA"/>
</dbReference>
<dbReference type="GO" id="GO:0046327">
    <property type="term" value="P:glycerol biosynthetic process from pyruvate"/>
    <property type="evidence" value="ECO:0007669"/>
    <property type="project" value="TreeGrafter"/>
</dbReference>
<dbReference type="InterPro" id="IPR035078">
    <property type="entry name" value="PEP_carboxykinase_GTP_N"/>
</dbReference>
<evidence type="ECO:0000256" key="26">
    <source>
        <dbReference type="ARBA" id="ARBA00023242"/>
    </source>
</evidence>
<feature type="domain" description="C2" evidence="34">
    <location>
        <begin position="1"/>
        <end position="125"/>
    </location>
</feature>
<dbReference type="SMART" id="SM00239">
    <property type="entry name" value="C2"/>
    <property type="match status" value="2"/>
</dbReference>
<evidence type="ECO:0000256" key="25">
    <source>
        <dbReference type="ARBA" id="ARBA00023239"/>
    </source>
</evidence>
<dbReference type="SUPFAM" id="SSF53795">
    <property type="entry name" value="PEP carboxykinase-like"/>
    <property type="match status" value="1"/>
</dbReference>
<evidence type="ECO:0000256" key="11">
    <source>
        <dbReference type="ARBA" id="ARBA00022432"/>
    </source>
</evidence>
<comment type="subcellular location">
    <subcellularLocation>
        <location evidence="4">Cell junction</location>
        <location evidence="4">Focal adhesion</location>
    </subcellularLocation>
    <subcellularLocation>
        <location evidence="3">Cell membrane</location>
    </subcellularLocation>
    <subcellularLocation>
        <location evidence="5">Cytoplasm</location>
    </subcellularLocation>
    <subcellularLocation>
        <location evidence="2">Nucleus</location>
    </subcellularLocation>
</comment>
<evidence type="ECO:0000256" key="3">
    <source>
        <dbReference type="ARBA" id="ARBA00004236"/>
    </source>
</evidence>
<dbReference type="GO" id="GO:0071549">
    <property type="term" value="P:cellular response to dexamethasone stimulus"/>
    <property type="evidence" value="ECO:0007669"/>
    <property type="project" value="UniProtKB-ARBA"/>
</dbReference>
<dbReference type="Gene3D" id="1.20.120.180">
    <property type="entry name" value="Proteasome activator pa28, C-terminal domain"/>
    <property type="match status" value="1"/>
</dbReference>
<dbReference type="Pfam" id="PF17297">
    <property type="entry name" value="PEPCK_N"/>
    <property type="match status" value="1"/>
</dbReference>
<dbReference type="GO" id="GO:0005925">
    <property type="term" value="C:focal adhesion"/>
    <property type="evidence" value="ECO:0007669"/>
    <property type="project" value="UniProtKB-SubCell"/>
</dbReference>
<feature type="region of interest" description="Disordered" evidence="33">
    <location>
        <begin position="1283"/>
        <end position="1313"/>
    </location>
</feature>
<dbReference type="Gene3D" id="3.40.449.10">
    <property type="entry name" value="Phosphoenolpyruvate Carboxykinase, domain 1"/>
    <property type="match status" value="1"/>
</dbReference>
<dbReference type="InterPro" id="IPR001680">
    <property type="entry name" value="WD40_rpt"/>
</dbReference>
<dbReference type="PROSITE" id="PS50082">
    <property type="entry name" value="WD_REPEATS_2"/>
    <property type="match status" value="2"/>
</dbReference>
<dbReference type="FunFam" id="2.60.40.150:FF:000099">
    <property type="entry name" value="Copine 3"/>
    <property type="match status" value="1"/>
</dbReference>
<evidence type="ECO:0000256" key="7">
    <source>
        <dbReference type="ARBA" id="ARBA00005796"/>
    </source>
</evidence>
<dbReference type="InterPro" id="IPR002035">
    <property type="entry name" value="VWF_A"/>
</dbReference>
<keyword evidence="11" id="KW-0312">Gluconeogenesis</keyword>
<dbReference type="InterPro" id="IPR035077">
    <property type="entry name" value="PEP_carboxykinase_GTP_C"/>
</dbReference>
<keyword evidence="21" id="KW-0965">Cell junction</keyword>
<dbReference type="Pfam" id="PF00400">
    <property type="entry name" value="WD40"/>
    <property type="match status" value="3"/>
</dbReference>
<comment type="cofactor">
    <cofactor evidence="1">
        <name>Mn(2+)</name>
        <dbReference type="ChEBI" id="CHEBI:29035"/>
    </cofactor>
</comment>
<dbReference type="Pfam" id="PF07002">
    <property type="entry name" value="Copine"/>
    <property type="match status" value="2"/>
</dbReference>
<dbReference type="SUPFAM" id="SSF49562">
    <property type="entry name" value="C2 domain (Calcium/lipid-binding domain, CaLB)"/>
    <property type="match status" value="2"/>
</dbReference>
<keyword evidence="16" id="KW-0677">Repeat</keyword>
<dbReference type="FunFam" id="1.20.120.180:FF:000002">
    <property type="entry name" value="Proteasome activator complex subunit 1"/>
    <property type="match status" value="1"/>
</dbReference>
<dbReference type="EC" id="4.1.1.32" evidence="10"/>
<dbReference type="Gene3D" id="2.130.10.10">
    <property type="entry name" value="YVTN repeat-like/Quinoprotein amine dehydrogenase"/>
    <property type="match status" value="2"/>
</dbReference>
<comment type="pathway">
    <text evidence="6">Carbohydrate biosynthesis; gluconeogenesis.</text>
</comment>
<feature type="repeat" description="WD" evidence="32">
    <location>
        <begin position="1511"/>
        <end position="1553"/>
    </location>
</feature>
<keyword evidence="35" id="KW-0670">Pyruvate</keyword>
<dbReference type="SUPFAM" id="SSF50978">
    <property type="entry name" value="WD40 repeat-like"/>
    <property type="match status" value="1"/>
</dbReference>
<evidence type="ECO:0000256" key="22">
    <source>
        <dbReference type="ARBA" id="ARBA00023134"/>
    </source>
</evidence>
<comment type="similarity">
    <text evidence="8">Belongs to the PA28 family.</text>
</comment>
<keyword evidence="14" id="KW-0597">Phosphoprotein</keyword>
<feature type="region of interest" description="Disordered" evidence="33">
    <location>
        <begin position="1213"/>
        <end position="1235"/>
    </location>
</feature>
<feature type="domain" description="C2" evidence="34">
    <location>
        <begin position="132"/>
        <end position="259"/>
    </location>
</feature>
<dbReference type="eggNOG" id="KOG3749">
    <property type="taxonomic scope" value="Eukaryota"/>
</dbReference>
<dbReference type="UniPathway" id="UPA00138"/>
<keyword evidence="15" id="KW-0479">Metal-binding</keyword>
<evidence type="ECO:0000256" key="10">
    <source>
        <dbReference type="ARBA" id="ARBA00012306"/>
    </source>
</evidence>
<evidence type="ECO:0000256" key="24">
    <source>
        <dbReference type="ARBA" id="ARBA00023211"/>
    </source>
</evidence>
<dbReference type="InterPro" id="IPR036465">
    <property type="entry name" value="vWFA_dom_sf"/>
</dbReference>
<evidence type="ECO:0000313" key="36">
    <source>
        <dbReference type="Proteomes" id="UP000031443"/>
    </source>
</evidence>
<dbReference type="GO" id="GO:0005525">
    <property type="term" value="F:GTP binding"/>
    <property type="evidence" value="ECO:0007669"/>
    <property type="project" value="UniProtKB-KW"/>
</dbReference>
<dbReference type="GO" id="GO:0016301">
    <property type="term" value="F:kinase activity"/>
    <property type="evidence" value="ECO:0007669"/>
    <property type="project" value="UniProtKB-KW"/>
</dbReference>
<keyword evidence="35" id="KW-0418">Kinase</keyword>
<comment type="subunit">
    <text evidence="29">Monomer. Interacts with ERBB2 (preferentially with the tyrosine phosphorylated form); this interaction occurs at the cell membrane and is increased in a growth factor heregulin-dependent manner. Interacts with SHC1; this interaction may mediate the binding of CPNE3 with ERBB2. Interacts with RACK1.</text>
</comment>
<dbReference type="InterPro" id="IPR015943">
    <property type="entry name" value="WD40/YVTN_repeat-like_dom_sf"/>
</dbReference>
<evidence type="ECO:0000256" key="12">
    <source>
        <dbReference type="ARBA" id="ARBA00022475"/>
    </source>
</evidence>
<keyword evidence="26" id="KW-0539">Nucleus</keyword>
<dbReference type="InterPro" id="IPR010734">
    <property type="entry name" value="Copine_C"/>
</dbReference>
<comment type="function">
    <text evidence="28">Calcium-dependent phospholipid-binding protein that plays a role in ERBB2-mediated tumor cell migration in response to growth factor heregulin stimulation.</text>
</comment>
<comment type="similarity">
    <text evidence="7">Belongs to the phosphoenolpyruvate carboxykinase [GTP] family.</text>
</comment>
<dbReference type="SMART" id="SM00320">
    <property type="entry name" value="WD40"/>
    <property type="match status" value="6"/>
</dbReference>
<dbReference type="GO" id="GO:0030145">
    <property type="term" value="F:manganese ion binding"/>
    <property type="evidence" value="ECO:0007669"/>
    <property type="project" value="TreeGrafter"/>
</dbReference>
<evidence type="ECO:0000256" key="17">
    <source>
        <dbReference type="ARBA" id="ARBA00022741"/>
    </source>
</evidence>
<dbReference type="GO" id="GO:0007296">
    <property type="term" value="P:vitellogenesis"/>
    <property type="evidence" value="ECO:0007669"/>
    <property type="project" value="UniProtKB-ARBA"/>
</dbReference>
<keyword evidence="20" id="KW-0647">Proteasome</keyword>
<dbReference type="SUPFAM" id="SSF53300">
    <property type="entry name" value="vWA-like"/>
    <property type="match status" value="1"/>
</dbReference>
<evidence type="ECO:0000256" key="21">
    <source>
        <dbReference type="ARBA" id="ARBA00022949"/>
    </source>
</evidence>
<dbReference type="PANTHER" id="PTHR11561">
    <property type="entry name" value="PHOSPHOENOLPYRUVATE CARBOXYKINASE"/>
    <property type="match status" value="1"/>
</dbReference>
<dbReference type="HAMAP" id="MF_00452">
    <property type="entry name" value="PEPCK_GTP"/>
    <property type="match status" value="1"/>
</dbReference>
<dbReference type="FunFam" id="2.60.40.150:FF:000042">
    <property type="entry name" value="Copine 3"/>
    <property type="match status" value="1"/>
</dbReference>
<dbReference type="STRING" id="8469.M7B0K7"/>
<dbReference type="GO" id="GO:0005829">
    <property type="term" value="C:cytosol"/>
    <property type="evidence" value="ECO:0007669"/>
    <property type="project" value="TreeGrafter"/>
</dbReference>
<dbReference type="InterPro" id="IPR013035">
    <property type="entry name" value="PEP_carboxykinase_C"/>
</dbReference>
<dbReference type="GO" id="GO:0032869">
    <property type="term" value="P:cellular response to insulin stimulus"/>
    <property type="evidence" value="ECO:0007669"/>
    <property type="project" value="UniProtKB-ARBA"/>
</dbReference>
<dbReference type="CDD" id="cd04047">
    <property type="entry name" value="C2B_Copine"/>
    <property type="match status" value="1"/>
</dbReference>
<evidence type="ECO:0000256" key="19">
    <source>
        <dbReference type="ARBA" id="ARBA00022837"/>
    </source>
</evidence>
<evidence type="ECO:0000256" key="32">
    <source>
        <dbReference type="PROSITE-ProRule" id="PRU00221"/>
    </source>
</evidence>
<keyword evidence="12" id="KW-1003">Cell membrane</keyword>
<dbReference type="InterPro" id="IPR036322">
    <property type="entry name" value="WD40_repeat_dom_sf"/>
</dbReference>
<keyword evidence="25" id="KW-0456">Lyase</keyword>
<dbReference type="Proteomes" id="UP000031443">
    <property type="component" value="Unassembled WGS sequence"/>
</dbReference>
<evidence type="ECO:0000256" key="4">
    <source>
        <dbReference type="ARBA" id="ARBA00004246"/>
    </source>
</evidence>
<keyword evidence="13" id="KW-0963">Cytoplasm</keyword>
<evidence type="ECO:0000256" key="29">
    <source>
        <dbReference type="ARBA" id="ARBA00065466"/>
    </source>
</evidence>
<dbReference type="InterPro" id="IPR018091">
    <property type="entry name" value="PEP_carboxykin_GTP_CS"/>
</dbReference>
<sequence length="1892" mass="211356">MSEVDKSQPVALGASRVELRVSCWNLLDRDTLTNPNPCVVLKQLSEGEWSEVGRSEIMHCSLNPVFSHVFPLDYFFEEMQTLCFEVYDAGAKGAEDAEFQDDAFLGEAECSLGQIVSKPKVTKPLLLKTGKTAGKSTITIEAEEVTSTNDFVQLEFRAQKLDNKDLFSKSDPFLEIYKVNSNHTEQLVMRTELRNNNLSPSWEPFRLSLHSLCSCDPDKTIRCVVYDYNSSGKHDYIGEFTTTFREMQEMEFECINPKYQEKKKHYTNSGTVLLTQCKVEKVHTFLDYIMGGLQIYFTVAIDFTASNGDPRSEHSLHFINPKEPNEYLKALSAVGEICQDYDSDKKFPAFGFGARIPPNYEVSHDFAINFDPDNPECERISGVIEAYKRCLPQIQLYGPTNLAPIINRVLAPASEEEGSGPPMVRGKGRRREGGPTNLAPIINRVLAPASEEEGSGPPMRYRVLLVLTDGVLSDMPATREAVIRASRLPVPLRLPVSIIIVGVGNTDFSDMRALDEEDGTQESEGERAARDIVQQGARSLRCWGGAPVRSAHALRVPSGDLSRLPGRLRAFVEHGVRLCQPENVHVCDGSEAENGAILGLLEAEGIIKQLGKYENCWLARTDPKDVARVESKTVIVTENQRDTVPIPAGGAKGQLGNWMSPKGFQEAMDGRFPGCMKGRTMYIIPYSMGPIGSPLSKIGVQLTDSPYVVASMRIMTRMGAPVLRALGEGEFVKCLHSVGRPLPLEEELVNNWPCNPEKTLIAHVPDSREIVSFGSGYGGNSLLGKKCFALRIASRIAKDEGWLAEHMLILGITNPEGRKKYVAAAFPSACGKTNLAMMNPTLAGWRVECVGDDIAWMKFDSEGRLRAINPENGLFGVAPGTSMKTNPNAMHTMQRNTLFTNVGETSEGGVYWEGIDQLLPPGTSITNWLGRPWAPGVPLVYEAFNWRHGVFVGSAMRSESTAAAEHKGKVIMHDPFAMRPFFGYNFGHYLEHWLGMEEQRGVRLPKIFHVNWFRKDAAGNFLWPGFGENSRVLDWIFRRVEGEESARETPIGYVPREGALDLQGLAKVDFQELFSLPKAFWEQEAREVRKYLTEQVNDDLPREVMRELEGLESRVKKIGGCGSKDVNKASRCDRWRHASERDPRLPMFDTSGARGGGRPLAIPVWSPGGPDPQYENPWAGGELLVPDWLCGEWERSQHSKPLGLVLDNAISMGSRSSSASSEGQDPQDGRPQRGSRLLGREEEEEEDDDLDLAQVLANLLRRGQIRLVPGGGAASVQVVQTLSDSDDDNDNAWEGRLGDSYNPPVDSAPDTRDVESNEIKTQIQLANGMLGSRQANRSIPHLLRQREWGLCHNSSFSPGECSRVMSHFLPNQLAFTDSYSQKVFCGVYSRDGQLFMSASQAQRPRLHAPRHRCFRKFKSIQARDVGWSILDVTFTPDGSHFLYSSWSDYIHICNIYGDGDVHTALDLRPNERRFAVFSLTVSSDGREVIGGANDGCIYIFDREQNKRTLKIESHEDDVNAVAFADGSSHILFSGGDDAICKAWDRRTMREDAPKPVGMLAGHQDGITFIDSKGDARYLISNSKDQTIKLWDIRRFSGPEGLEASRQAVTQQNWDYRWQQVPKKVWRKTKLPGDSSLMTYRGHGVLHTLVRCRFSPPHRTGQQYIYSGCSTGKVVVYDLLSGQIVKKLTNHKACVRDVSWHPYEEKIVSSSDPALNVGDLESLRAPLDIPIPDPAKEKAKAERRKKEEKKDEKKDEKKSEEEDKAPPCGPVSSNETVVGLVSRVKAEIQDAKEELGLEKVFELMTALRTKLEGFQTQISKYFSERGDAVAKAAKNPHVGDYRQLVHELDEAQYAEIRLMVMEIRNLYAILYDIVVKNFEKIKKPRGETKGMIY</sequence>
<dbReference type="InterPro" id="IPR000008">
    <property type="entry name" value="C2_dom"/>
</dbReference>
<evidence type="ECO:0000256" key="23">
    <source>
        <dbReference type="ARBA" id="ARBA00023136"/>
    </source>
</evidence>
<comment type="function">
    <text evidence="27">Implicated in immunoproteasome assembly and required for efficient antigen processing. The PA28 activator complex enhances the generation of class I binding peptides by altering the cleavage pattern of the proteasome.</text>
</comment>
<evidence type="ECO:0000256" key="16">
    <source>
        <dbReference type="ARBA" id="ARBA00022737"/>
    </source>
</evidence>
<dbReference type="FunFam" id="2.130.10.10:FF:000115">
    <property type="entry name" value="DDB1- and CUL4-associated factor 11 isoform X1"/>
    <property type="match status" value="1"/>
</dbReference>
<evidence type="ECO:0000259" key="34">
    <source>
        <dbReference type="PROSITE" id="PS50004"/>
    </source>
</evidence>
<dbReference type="GO" id="GO:0048562">
    <property type="term" value="P:embryonic organ morphogenesis"/>
    <property type="evidence" value="ECO:0007669"/>
    <property type="project" value="UniProtKB-ARBA"/>
</dbReference>
<dbReference type="GO" id="GO:0018991">
    <property type="term" value="P:egg-laying behavior"/>
    <property type="evidence" value="ECO:0007669"/>
    <property type="project" value="UniProtKB-ARBA"/>
</dbReference>
<keyword evidence="22" id="KW-0342">GTP-binding</keyword>
<dbReference type="GO" id="GO:0006107">
    <property type="term" value="P:oxaloacetate metabolic process"/>
    <property type="evidence" value="ECO:0007669"/>
    <property type="project" value="TreeGrafter"/>
</dbReference>
<feature type="repeat" description="WD" evidence="32">
    <location>
        <begin position="1559"/>
        <end position="1593"/>
    </location>
</feature>
<evidence type="ECO:0000256" key="2">
    <source>
        <dbReference type="ARBA" id="ARBA00004123"/>
    </source>
</evidence>
<dbReference type="GO" id="GO:0071361">
    <property type="term" value="P:cellular response to ethanol"/>
    <property type="evidence" value="ECO:0007669"/>
    <property type="project" value="UniProtKB-ARBA"/>
</dbReference>
<dbReference type="SUPFAM" id="SSF47216">
    <property type="entry name" value="Proteasome activator"/>
    <property type="match status" value="1"/>
</dbReference>
<dbReference type="GO" id="GO:0019543">
    <property type="term" value="P:propionate catabolic process"/>
    <property type="evidence" value="ECO:0007669"/>
    <property type="project" value="UniProtKB-ARBA"/>
</dbReference>
<evidence type="ECO:0000256" key="31">
    <source>
        <dbReference type="ARBA" id="ARBA00076171"/>
    </source>
</evidence>
<keyword evidence="36" id="KW-1185">Reference proteome</keyword>
<evidence type="ECO:0000256" key="9">
    <source>
        <dbReference type="ARBA" id="ARBA00009048"/>
    </source>
</evidence>
<keyword evidence="17" id="KW-0547">Nucleotide-binding</keyword>
<dbReference type="Gene3D" id="2.60.40.150">
    <property type="entry name" value="C2 domain"/>
    <property type="match status" value="2"/>
</dbReference>
<dbReference type="GO" id="GO:0008537">
    <property type="term" value="C:proteasome activator complex"/>
    <property type="evidence" value="ECO:0007669"/>
    <property type="project" value="InterPro"/>
</dbReference>
<evidence type="ECO:0000256" key="28">
    <source>
        <dbReference type="ARBA" id="ARBA00058857"/>
    </source>
</evidence>
<dbReference type="GO" id="GO:0004613">
    <property type="term" value="F:phosphoenolpyruvate carboxykinase (GTP) activity"/>
    <property type="evidence" value="ECO:0007669"/>
    <property type="project" value="UniProtKB-EC"/>
</dbReference>
<keyword evidence="32" id="KW-0853">WD repeat</keyword>
<keyword evidence="35" id="KW-0808">Transferase</keyword>
<evidence type="ECO:0000256" key="27">
    <source>
        <dbReference type="ARBA" id="ARBA00037467"/>
    </source>
</evidence>
<dbReference type="InterPro" id="IPR035892">
    <property type="entry name" value="C2_domain_sf"/>
</dbReference>
<name>M7B0K7_CHEMY</name>
<dbReference type="PROSITE" id="PS00505">
    <property type="entry name" value="PEPCK_GTP"/>
    <property type="match status" value="1"/>
</dbReference>
<dbReference type="InterPro" id="IPR037768">
    <property type="entry name" value="C2B_Copine"/>
</dbReference>
<dbReference type="InterPro" id="IPR036252">
    <property type="entry name" value="Proteasome_activ_sf"/>
</dbReference>
<evidence type="ECO:0000256" key="18">
    <source>
        <dbReference type="ARBA" id="ARBA00022793"/>
    </source>
</evidence>
<dbReference type="SMART" id="SM00327">
    <property type="entry name" value="VWA"/>
    <property type="match status" value="1"/>
</dbReference>
<protein>
    <recommendedName>
        <fullName evidence="30">Copine-3</fullName>
        <ecNumber evidence="10">4.1.1.32</ecNumber>
    </recommendedName>
    <alternativeName>
        <fullName evidence="31">Copine III</fullName>
    </alternativeName>
</protein>
<evidence type="ECO:0000256" key="14">
    <source>
        <dbReference type="ARBA" id="ARBA00022553"/>
    </source>
</evidence>
<dbReference type="Pfam" id="PF00168">
    <property type="entry name" value="C2"/>
    <property type="match status" value="2"/>
</dbReference>
<feature type="region of interest" description="Disordered" evidence="33">
    <location>
        <begin position="414"/>
        <end position="437"/>
    </location>
</feature>
<keyword evidence="23" id="KW-0472">Membrane</keyword>
<dbReference type="InterPro" id="IPR008210">
    <property type="entry name" value="PEP_carboxykinase_N"/>
</dbReference>
<organism evidence="35 36">
    <name type="scientific">Chelonia mydas</name>
    <name type="common">Green sea-turtle</name>
    <name type="synonym">Chelonia agassizi</name>
    <dbReference type="NCBI Taxonomy" id="8469"/>
    <lineage>
        <taxon>Eukaryota</taxon>
        <taxon>Metazoa</taxon>
        <taxon>Chordata</taxon>
        <taxon>Craniata</taxon>
        <taxon>Vertebrata</taxon>
        <taxon>Euteleostomi</taxon>
        <taxon>Archelosauria</taxon>
        <taxon>Testudinata</taxon>
        <taxon>Testudines</taxon>
        <taxon>Cryptodira</taxon>
        <taxon>Durocryptodira</taxon>
        <taxon>Americhelydia</taxon>
        <taxon>Chelonioidea</taxon>
        <taxon>Cheloniidae</taxon>
        <taxon>Chelonia</taxon>
    </lineage>
</organism>
<dbReference type="GO" id="GO:0051591">
    <property type="term" value="P:response to cAMP"/>
    <property type="evidence" value="ECO:0007669"/>
    <property type="project" value="UniProtKB-ARBA"/>
</dbReference>
<dbReference type="GO" id="GO:0070365">
    <property type="term" value="P:hepatocyte differentiation"/>
    <property type="evidence" value="ECO:0007669"/>
    <property type="project" value="UniProtKB-ARBA"/>
</dbReference>
<evidence type="ECO:0000256" key="5">
    <source>
        <dbReference type="ARBA" id="ARBA00004496"/>
    </source>
</evidence>
<dbReference type="GO" id="GO:0030703">
    <property type="term" value="P:eggshell formation"/>
    <property type="evidence" value="ECO:0007669"/>
    <property type="project" value="UniProtKB-ARBA"/>
</dbReference>
<dbReference type="Pfam" id="PF02252">
    <property type="entry name" value="PA28_C"/>
    <property type="match status" value="1"/>
</dbReference>
<evidence type="ECO:0000256" key="15">
    <source>
        <dbReference type="ARBA" id="ARBA00022723"/>
    </source>
</evidence>
<evidence type="ECO:0000313" key="35">
    <source>
        <dbReference type="EMBL" id="EMP30579.1"/>
    </source>
</evidence>
<evidence type="ECO:0000256" key="13">
    <source>
        <dbReference type="ARBA" id="ARBA00022490"/>
    </source>
</evidence>
<dbReference type="GO" id="GO:0005886">
    <property type="term" value="C:plasma membrane"/>
    <property type="evidence" value="ECO:0007669"/>
    <property type="project" value="UniProtKB-SubCell"/>
</dbReference>
<dbReference type="PROSITE" id="PS50004">
    <property type="entry name" value="C2"/>
    <property type="match status" value="2"/>
</dbReference>
<dbReference type="FunFam" id="3.90.228.20:FF:000005">
    <property type="entry name" value="Phosphoenolpyruvate carboxykinase [GTP], mitochondrial"/>
    <property type="match status" value="1"/>
</dbReference>
<evidence type="ECO:0000256" key="8">
    <source>
        <dbReference type="ARBA" id="ARBA00005883"/>
    </source>
</evidence>
<evidence type="ECO:0000256" key="30">
    <source>
        <dbReference type="ARBA" id="ARBA00074834"/>
    </source>
</evidence>
<dbReference type="GO" id="GO:0006111">
    <property type="term" value="P:regulation of gluconeogenesis"/>
    <property type="evidence" value="ECO:0007669"/>
    <property type="project" value="UniProtKB-ARBA"/>
</dbReference>
<dbReference type="Pfam" id="PF00821">
    <property type="entry name" value="PEPCK_GTP"/>
    <property type="match status" value="2"/>
</dbReference>
<evidence type="ECO:0000256" key="20">
    <source>
        <dbReference type="ARBA" id="ARBA00022942"/>
    </source>
</evidence>
<accession>M7B0K7</accession>
<feature type="compositionally biased region" description="Basic and acidic residues" evidence="33">
    <location>
        <begin position="1733"/>
        <end position="1764"/>
    </location>
</feature>
<gene>
    <name evidence="35" type="ORF">UY3_12285</name>
</gene>
<feature type="region of interest" description="Disordered" evidence="33">
    <location>
        <begin position="1725"/>
        <end position="1773"/>
    </location>
</feature>
<dbReference type="GO" id="GO:0006094">
    <property type="term" value="P:gluconeogenesis"/>
    <property type="evidence" value="ECO:0007669"/>
    <property type="project" value="UniProtKB-UniPathway"/>
</dbReference>
<evidence type="ECO:0000256" key="1">
    <source>
        <dbReference type="ARBA" id="ARBA00001936"/>
    </source>
</evidence>
<dbReference type="CDD" id="cd00819">
    <property type="entry name" value="PEPCK_GTP"/>
    <property type="match status" value="1"/>
</dbReference>
<dbReference type="SUPFAM" id="SSF68923">
    <property type="entry name" value="PEP carboxykinase N-terminal domain"/>
    <property type="match status" value="1"/>
</dbReference>
<dbReference type="GO" id="GO:0071333">
    <property type="term" value="P:cellular response to glucose stimulus"/>
    <property type="evidence" value="ECO:0007669"/>
    <property type="project" value="TreeGrafter"/>
</dbReference>
<dbReference type="GO" id="GO:0009792">
    <property type="term" value="P:embryo development ending in birth or egg hatching"/>
    <property type="evidence" value="ECO:0007669"/>
    <property type="project" value="UniProtKB-ARBA"/>
</dbReference>
<keyword evidence="24" id="KW-0464">Manganese</keyword>
<dbReference type="GO" id="GO:0042594">
    <property type="term" value="P:response to starvation"/>
    <property type="evidence" value="ECO:0007669"/>
    <property type="project" value="TreeGrafter"/>
</dbReference>
<evidence type="ECO:0000256" key="33">
    <source>
        <dbReference type="SAM" id="MobiDB-lite"/>
    </source>
</evidence>
<dbReference type="InterPro" id="IPR008209">
    <property type="entry name" value="PEP_carboxykinase_GTP"/>
</dbReference>